<keyword evidence="2" id="KW-1185">Reference proteome</keyword>
<protein>
    <submittedName>
        <fullName evidence="1">Uncharacterized protein</fullName>
    </submittedName>
</protein>
<evidence type="ECO:0000313" key="2">
    <source>
        <dbReference type="Proteomes" id="UP001162156"/>
    </source>
</evidence>
<gene>
    <name evidence="1" type="ORF">NQ314_007707</name>
</gene>
<name>A0AAV8YHM9_9CUCU</name>
<proteinExistence type="predicted"/>
<dbReference type="Proteomes" id="UP001162156">
    <property type="component" value="Unassembled WGS sequence"/>
</dbReference>
<accession>A0AAV8YHM9</accession>
<evidence type="ECO:0000313" key="1">
    <source>
        <dbReference type="EMBL" id="KAJ8951193.1"/>
    </source>
</evidence>
<dbReference type="AlphaFoldDB" id="A0AAV8YHM9"/>
<comment type="caution">
    <text evidence="1">The sequence shown here is derived from an EMBL/GenBank/DDBJ whole genome shotgun (WGS) entry which is preliminary data.</text>
</comment>
<organism evidence="1 2">
    <name type="scientific">Rhamnusium bicolor</name>
    <dbReference type="NCBI Taxonomy" id="1586634"/>
    <lineage>
        <taxon>Eukaryota</taxon>
        <taxon>Metazoa</taxon>
        <taxon>Ecdysozoa</taxon>
        <taxon>Arthropoda</taxon>
        <taxon>Hexapoda</taxon>
        <taxon>Insecta</taxon>
        <taxon>Pterygota</taxon>
        <taxon>Neoptera</taxon>
        <taxon>Endopterygota</taxon>
        <taxon>Coleoptera</taxon>
        <taxon>Polyphaga</taxon>
        <taxon>Cucujiformia</taxon>
        <taxon>Chrysomeloidea</taxon>
        <taxon>Cerambycidae</taxon>
        <taxon>Lepturinae</taxon>
        <taxon>Rhagiini</taxon>
        <taxon>Rhamnusium</taxon>
    </lineage>
</organism>
<reference evidence="1" key="1">
    <citation type="journal article" date="2023" name="Insect Mol. Biol.">
        <title>Genome sequencing provides insights into the evolution of gene families encoding plant cell wall-degrading enzymes in longhorned beetles.</title>
        <authorList>
            <person name="Shin N.R."/>
            <person name="Okamura Y."/>
            <person name="Kirsch R."/>
            <person name="Pauchet Y."/>
        </authorList>
    </citation>
    <scope>NUCLEOTIDE SEQUENCE</scope>
    <source>
        <strain evidence="1">RBIC_L_NR</strain>
    </source>
</reference>
<dbReference type="EMBL" id="JANEYF010002128">
    <property type="protein sequence ID" value="KAJ8951193.1"/>
    <property type="molecule type" value="Genomic_DNA"/>
</dbReference>
<sequence>MVKRGSPQNLRIKITLIGFLVKIWGTRQLIPKTKKLLRDFIGLQIEENVRKWYKYEPVAIQEVVEPVVGPSTSMEYGEERIAVVLKCKQRLIWTI</sequence>